<dbReference type="InterPro" id="IPR011040">
    <property type="entry name" value="Sialidase"/>
</dbReference>
<gene>
    <name evidence="3" type="ORF">E1292_18675</name>
</gene>
<feature type="region of interest" description="Disordered" evidence="1">
    <location>
        <begin position="65"/>
        <end position="86"/>
    </location>
</feature>
<dbReference type="SUPFAM" id="SSF49785">
    <property type="entry name" value="Galactose-binding domain-like"/>
    <property type="match status" value="1"/>
</dbReference>
<dbReference type="Pfam" id="PF13088">
    <property type="entry name" value="BNR_2"/>
    <property type="match status" value="1"/>
</dbReference>
<dbReference type="PANTHER" id="PTHR43752:SF2">
    <property type="entry name" value="BNR_ASP-BOX REPEAT FAMILY PROTEIN"/>
    <property type="match status" value="1"/>
</dbReference>
<dbReference type="Gene3D" id="2.120.10.10">
    <property type="match status" value="1"/>
</dbReference>
<feature type="domain" description="Sialidase" evidence="2">
    <location>
        <begin position="475"/>
        <end position="671"/>
    </location>
</feature>
<name>A0A4R4VH06_9ACTN</name>
<organism evidence="3 4">
    <name type="scientific">Nonomuraea deserti</name>
    <dbReference type="NCBI Taxonomy" id="1848322"/>
    <lineage>
        <taxon>Bacteria</taxon>
        <taxon>Bacillati</taxon>
        <taxon>Actinomycetota</taxon>
        <taxon>Actinomycetes</taxon>
        <taxon>Streptosporangiales</taxon>
        <taxon>Streptosporangiaceae</taxon>
        <taxon>Nonomuraea</taxon>
    </lineage>
</organism>
<protein>
    <recommendedName>
        <fullName evidence="2">Sialidase domain-containing protein</fullName>
    </recommendedName>
</protein>
<comment type="caution">
    <text evidence="3">The sequence shown here is derived from an EMBL/GenBank/DDBJ whole genome shotgun (WGS) entry which is preliminary data.</text>
</comment>
<dbReference type="Gene3D" id="2.60.120.260">
    <property type="entry name" value="Galactose-binding domain-like"/>
    <property type="match status" value="1"/>
</dbReference>
<evidence type="ECO:0000313" key="4">
    <source>
        <dbReference type="Proteomes" id="UP000295258"/>
    </source>
</evidence>
<dbReference type="InterPro" id="IPR036278">
    <property type="entry name" value="Sialidase_sf"/>
</dbReference>
<dbReference type="Proteomes" id="UP000295258">
    <property type="component" value="Unassembled WGS sequence"/>
</dbReference>
<dbReference type="InterPro" id="IPR008979">
    <property type="entry name" value="Galactose-bd-like_sf"/>
</dbReference>
<evidence type="ECO:0000256" key="1">
    <source>
        <dbReference type="SAM" id="MobiDB-lite"/>
    </source>
</evidence>
<sequence length="905" mass="95619">MVLACTQRRDSASTSCCARGRSRCRAYCSQTARASTRAMTRCSSHARATFDSRPATCARRSCRCGSSELRSNPASSASRSGQRSRRSIEAQTAVATCAGGSSSGSCPSSCTARWAVCSKSANRRSPLCSRRTRLCRQAALQPRTSRRSASASQCQPTSATSRAMRWCSTHDSGAAPASTGVSIHTCNPPGGRSPTPISMPAGATLAQIRWTTRCCAAASGATGTGPGSTRSGATCALGSMLIWGPPPDPWSFDLRKFPLNGAASIVVRQGFHVNCQFTNGMNPSAVPALTGDSPQVNAGLPALGDLESVPLAYGGKAGPVLVHTTMVTALSVTMTLPAAHTPAPARAGYCLLPDQPAASEGYLIASASSPDLVHPFPRPPAREPTDSERLDFAGFPNVSVLDVTGRGGAPERKVIVTYTTNVDEVVTLTNAAAISDDGGAGFGPPSRTPLRESPIELHDGRFFATEYYPARTGEHTAALGVLTSSSLDDGESWLRSEATLTTPDDLLPGGAVHGTPIQLAGGTILITLYARYSGTGAYQAEVYASEDGGRTFTRRGVIATPAEGFAYTEAAVAQTVDGSLLAVLRHDGGKYSTLRQSRSVDGGRTWSPARELRFTGPSGGPFTGGDCVVRGVAPRLLLTPAGVLVLSAGRPDNWLAVSPDGRGEAWREPRVTYHNRDGVWDTHGSSGYTGVAAVGPHRLIQVFDNCKLPGVRPDGLLNETACPAHGRFEHGGWYAIKRRLFTVATPGPGLLDLAALRRRGDLTLDTTMTWASPYRPRTRPTAAFDGSTAYWSGAVAAGRGRYVLHFDRPHAFTRIGLGLRPGHPAGARVYISRDGRSWGEPALTVTGRTDYAMRYSEVERTGRHVKIILTRTRDCDPEIGRTCSMLNEVELYAGPGLDGTEKPGR</sequence>
<dbReference type="PANTHER" id="PTHR43752">
    <property type="entry name" value="BNR/ASP-BOX REPEAT FAMILY PROTEIN"/>
    <property type="match status" value="1"/>
</dbReference>
<dbReference type="EMBL" id="SMKO01000044">
    <property type="protein sequence ID" value="TDD04702.1"/>
    <property type="molecule type" value="Genomic_DNA"/>
</dbReference>
<dbReference type="SUPFAM" id="SSF50939">
    <property type="entry name" value="Sialidases"/>
    <property type="match status" value="1"/>
</dbReference>
<proteinExistence type="predicted"/>
<dbReference type="CDD" id="cd15482">
    <property type="entry name" value="Sialidase_non-viral"/>
    <property type="match status" value="1"/>
</dbReference>
<accession>A0A4R4VH06</accession>
<evidence type="ECO:0000313" key="3">
    <source>
        <dbReference type="EMBL" id="TDD04702.1"/>
    </source>
</evidence>
<reference evidence="3 4" key="1">
    <citation type="submission" date="2019-03" db="EMBL/GenBank/DDBJ databases">
        <title>Draft genome sequences of novel Actinobacteria.</title>
        <authorList>
            <person name="Sahin N."/>
            <person name="Ay H."/>
            <person name="Saygin H."/>
        </authorList>
    </citation>
    <scope>NUCLEOTIDE SEQUENCE [LARGE SCALE GENOMIC DNA]</scope>
    <source>
        <strain evidence="3 4">KC310</strain>
    </source>
</reference>
<evidence type="ECO:0000259" key="2">
    <source>
        <dbReference type="Pfam" id="PF13088"/>
    </source>
</evidence>
<dbReference type="AlphaFoldDB" id="A0A4R4VH06"/>
<keyword evidence="4" id="KW-1185">Reference proteome</keyword>